<evidence type="ECO:0000313" key="1">
    <source>
        <dbReference type="EMBL" id="SPL68860.1"/>
    </source>
</evidence>
<dbReference type="AlphaFoldDB" id="A0A2U3MTS9"/>
<sequence length="219" mass="24923">MHKKIKKDYYTSQTDYVTFTQDGMFNALQFTLSIGNVHNQKYYNEFENRYFMKIDKLPESIDPSLNLEQVREECLNMVKKRAYVSAGAAIIPIPFFDVVIDVGILSILIPEISARFGLAPDQITVYDPKTKEIHWSELRKRGFEFSGFVVARTAVKKTLDNVATKVITKQVTKFIPIGGQIVAAGMGYIVMKKVAEAHVEECYKLAKQIQNKQSLKIVS</sequence>
<gene>
    <name evidence="1" type="ORF">KPC_0038</name>
</gene>
<accession>A0A2U3MTS9</accession>
<evidence type="ECO:0008006" key="3">
    <source>
        <dbReference type="Google" id="ProtNLM"/>
    </source>
</evidence>
<dbReference type="InParanoid" id="A0A2U3MTS9"/>
<keyword evidence="2" id="KW-1185">Reference proteome</keyword>
<name>A0A2U3MTS9_9GAMM</name>
<reference evidence="2" key="1">
    <citation type="submission" date="2018-03" db="EMBL/GenBank/DDBJ databases">
        <authorList>
            <person name="Blom J."/>
        </authorList>
    </citation>
    <scope>NUCLEOTIDE SEQUENCE [LARGE SCALE GENOMIC DNA]</scope>
    <source>
        <strain evidence="2">KPC-SM-21</strain>
    </source>
</reference>
<organism evidence="1 2">
    <name type="scientific">Acinetobacter stercoris</name>
    <dbReference type="NCBI Taxonomy" id="2126983"/>
    <lineage>
        <taxon>Bacteria</taxon>
        <taxon>Pseudomonadati</taxon>
        <taxon>Pseudomonadota</taxon>
        <taxon>Gammaproteobacteria</taxon>
        <taxon>Moraxellales</taxon>
        <taxon>Moraxellaceae</taxon>
        <taxon>Acinetobacter</taxon>
    </lineage>
</organism>
<proteinExistence type="predicted"/>
<dbReference type="EMBL" id="OOGT01000001">
    <property type="protein sequence ID" value="SPL68860.1"/>
    <property type="molecule type" value="Genomic_DNA"/>
</dbReference>
<protein>
    <recommendedName>
        <fullName evidence="3">DUF697 domain-containing protein</fullName>
    </recommendedName>
</protein>
<dbReference type="Proteomes" id="UP000245974">
    <property type="component" value="Unassembled WGS sequence"/>
</dbReference>
<evidence type="ECO:0000313" key="2">
    <source>
        <dbReference type="Proteomes" id="UP000245974"/>
    </source>
</evidence>